<keyword evidence="7" id="KW-0479">Metal-binding</keyword>
<dbReference type="SMART" id="SM00958">
    <property type="entry name" value="SecA_PP_bind"/>
    <property type="match status" value="1"/>
</dbReference>
<dbReference type="GO" id="GO:0017038">
    <property type="term" value="P:protein import"/>
    <property type="evidence" value="ECO:0007669"/>
    <property type="project" value="InterPro"/>
</dbReference>
<sequence>MLDNVIKALFGSQHERDLKALLPILHAVNEKEAWAASLPPEEFPKMTERFRERYRNGESLDSMLPEAFALAREAARRNLGERPYDVQVLGSIVLHQGKIVEMKTGEGKTLMSVAATYLNAITGKGVHVVTVNDYLASRDAAWMSPVFNYLGMTVGTILSDMDNDRRRENYACDITYGTNNEFGFDYLRDNMRWDLEGRVQRGHHFCVVDEIDSILIDEARTPLIISGAAEDDTYKFFEVDKLLDTLEEVKKKEDGEYPDEAQGEEVIGDYKINEKNKNISFTNAGMNKIEKLLQKRGLIKGSLFDEENFEYIHYFTQALRAHKLFHIDVDYVVQDGQVQIVDEFTGRILHGRRYSDGLHQAIEAKERIKIAQRNRTLATITFQNYFRLYEKISGMTGTADTEAVEFNKIYNLDVVVIPTNLPVARIDEDDVVYLNEKEKFEALCDEIEAAHKRGQPVLVGTVSIEKSEKVSALLTRRGIRHEVLNAKNHAREAVIIAEAGAKGAVTIATNMAGRGTDIKLGGNPEHRARKRAGTNATPEQYAKIYKEEYEKWKKDYEEVKSLGGLYVIGTERHESRRIDNQLRGRSGRQGDPGRSKFFISMDDDLMRLFGGSNIKNLMSKIGMEPGEPIYHPWLNKSIERAQKKVEERNFEIRKHLLEYDDVLNQQRKFIYEQRDAILADQHLVDRVNNATNDMVHAALEDYRATFRRDPVLAVKELARFLKEKFAYQLQLESNAPEAQKVEDLEQRITEELKQEIAEKEALVGAENLNTFIRMQYLQAIDRKWLDHLENMEALREAVYLRSYGQKNPLTEYKIEGFQIFETMIDEIRQEIASRVHLVRVQSTDNREVRARPVATIHSASHGSVGSFAGAAAGGTSARSGTTPTMGSARPVGPSSRSEPESVTVVRAYPKVGRNDPCPCGSGKKYKYCHGK</sequence>
<evidence type="ECO:0000259" key="20">
    <source>
        <dbReference type="PROSITE" id="PS51196"/>
    </source>
</evidence>
<dbReference type="PROSITE" id="PS51192">
    <property type="entry name" value="HELICASE_ATP_BIND_1"/>
    <property type="match status" value="1"/>
</dbReference>
<dbReference type="Gene3D" id="3.40.50.300">
    <property type="entry name" value="P-loop containing nucleotide triphosphate hydrolases"/>
    <property type="match status" value="2"/>
</dbReference>
<evidence type="ECO:0000259" key="18">
    <source>
        <dbReference type="PROSITE" id="PS51192"/>
    </source>
</evidence>
<dbReference type="PROSITE" id="PS51196">
    <property type="entry name" value="SECA_MOTOR_DEAD"/>
    <property type="match status" value="1"/>
</dbReference>
<dbReference type="InterPro" id="IPR036670">
    <property type="entry name" value="SecA_X-link_sf"/>
</dbReference>
<feature type="domain" description="Helicase ATP-binding" evidence="18">
    <location>
        <begin position="89"/>
        <end position="247"/>
    </location>
</feature>
<dbReference type="SMART" id="SM00957">
    <property type="entry name" value="SecA_DEAD"/>
    <property type="match status" value="1"/>
</dbReference>
<dbReference type="InterPro" id="IPR036266">
    <property type="entry name" value="SecA_Wing/Scaffold_sf"/>
</dbReference>
<dbReference type="SUPFAM" id="SSF81767">
    <property type="entry name" value="Pre-protein crosslinking domain of SecA"/>
    <property type="match status" value="1"/>
</dbReference>
<comment type="cofactor">
    <cofactor evidence="1">
        <name>Zn(2+)</name>
        <dbReference type="ChEBI" id="CHEBI:29105"/>
    </cofactor>
</comment>
<dbReference type="GO" id="GO:0065002">
    <property type="term" value="P:intracellular protein transmembrane transport"/>
    <property type="evidence" value="ECO:0007669"/>
    <property type="project" value="UniProtKB-UniRule"/>
</dbReference>
<evidence type="ECO:0000256" key="3">
    <source>
        <dbReference type="ARBA" id="ARBA00007650"/>
    </source>
</evidence>
<dbReference type="Pfam" id="PF07517">
    <property type="entry name" value="SecA_DEAD"/>
    <property type="match status" value="1"/>
</dbReference>
<dbReference type="InterPro" id="IPR027417">
    <property type="entry name" value="P-loop_NTPase"/>
</dbReference>
<dbReference type="FunFam" id="3.90.1440.10:FF:000001">
    <property type="entry name" value="Preprotein translocase subunit SecA"/>
    <property type="match status" value="1"/>
</dbReference>
<keyword evidence="8 15" id="KW-0547">Nucleotide-binding</keyword>
<dbReference type="FunFam" id="3.40.50.300:FF:000113">
    <property type="entry name" value="Preprotein translocase subunit SecA"/>
    <property type="match status" value="1"/>
</dbReference>
<proteinExistence type="inferred from homology"/>
<dbReference type="AlphaFoldDB" id="F8EXK7"/>
<evidence type="ECO:0000313" key="21">
    <source>
        <dbReference type="EMBL" id="AEJ19588.1"/>
    </source>
</evidence>
<keyword evidence="15" id="KW-0997">Cell inner membrane</keyword>
<dbReference type="Gene3D" id="1.10.3060.10">
    <property type="entry name" value="Helical scaffold and wing domains of SecA"/>
    <property type="match status" value="1"/>
</dbReference>
<comment type="subunit">
    <text evidence="15">Monomer and homodimer. Part of the essential Sec protein translocation apparatus which comprises SecA, SecYEG and auxiliary proteins SecDF. Other proteins may also be involved.</text>
</comment>
<dbReference type="GO" id="GO:0046872">
    <property type="term" value="F:metal ion binding"/>
    <property type="evidence" value="ECO:0007669"/>
    <property type="project" value="UniProtKB-KW"/>
</dbReference>
<evidence type="ECO:0000256" key="15">
    <source>
        <dbReference type="HAMAP-Rule" id="MF_01382"/>
    </source>
</evidence>
<dbReference type="CDD" id="cd17928">
    <property type="entry name" value="DEXDc_SecA"/>
    <property type="match status" value="1"/>
</dbReference>
<evidence type="ECO:0000256" key="12">
    <source>
        <dbReference type="ARBA" id="ARBA00022967"/>
    </source>
</evidence>
<name>F8EXK7_GRAC1</name>
<evidence type="ECO:0000256" key="16">
    <source>
        <dbReference type="RuleBase" id="RU003874"/>
    </source>
</evidence>
<dbReference type="InterPro" id="IPR011115">
    <property type="entry name" value="SecA_DEAD"/>
</dbReference>
<dbReference type="Gene3D" id="3.10.450.50">
    <property type="match status" value="1"/>
</dbReference>
<keyword evidence="13 15" id="KW-0811">Translocation</keyword>
<keyword evidence="11 15" id="KW-0653">Protein transport</keyword>
<dbReference type="InterPro" id="IPR000185">
    <property type="entry name" value="SecA"/>
</dbReference>
<dbReference type="GO" id="GO:0008564">
    <property type="term" value="F:protein-exporting ATPase activity"/>
    <property type="evidence" value="ECO:0007669"/>
    <property type="project" value="UniProtKB-EC"/>
</dbReference>
<dbReference type="OrthoDB" id="9805579at2"/>
<comment type="catalytic activity">
    <reaction evidence="15">
        <text>ATP + H2O + cellular proteinSide 1 = ADP + phosphate + cellular proteinSide 2.</text>
        <dbReference type="EC" id="7.4.2.8"/>
    </reaction>
</comment>
<evidence type="ECO:0000256" key="2">
    <source>
        <dbReference type="ARBA" id="ARBA00004413"/>
    </source>
</evidence>
<evidence type="ECO:0000256" key="14">
    <source>
        <dbReference type="ARBA" id="ARBA00023136"/>
    </source>
</evidence>
<evidence type="ECO:0000256" key="4">
    <source>
        <dbReference type="ARBA" id="ARBA00022448"/>
    </source>
</evidence>
<comment type="similarity">
    <text evidence="3 15 16">Belongs to the SecA family.</text>
</comment>
<dbReference type="PRINTS" id="PR00906">
    <property type="entry name" value="SECA"/>
</dbReference>
<keyword evidence="22" id="KW-1185">Reference proteome</keyword>
<dbReference type="Pfam" id="PF21090">
    <property type="entry name" value="P-loop_SecA"/>
    <property type="match status" value="1"/>
</dbReference>
<dbReference type="HOGENOM" id="CLU_005314_3_0_12"/>
<protein>
    <recommendedName>
        <fullName evidence="15 16">Protein translocase subunit SecA</fullName>
        <ecNumber evidence="15">7.4.2.8</ecNumber>
    </recommendedName>
</protein>
<evidence type="ECO:0000256" key="17">
    <source>
        <dbReference type="SAM" id="MobiDB-lite"/>
    </source>
</evidence>
<feature type="region of interest" description="Disordered" evidence="17">
    <location>
        <begin position="870"/>
        <end position="921"/>
    </location>
</feature>
<keyword evidence="6 15" id="KW-0963">Cytoplasm</keyword>
<dbReference type="EC" id="7.4.2.8" evidence="15"/>
<feature type="domain" description="SecA family profile" evidence="20">
    <location>
        <begin position="3"/>
        <end position="630"/>
    </location>
</feature>
<evidence type="ECO:0000256" key="6">
    <source>
        <dbReference type="ARBA" id="ARBA00022490"/>
    </source>
</evidence>
<dbReference type="GO" id="GO:0043952">
    <property type="term" value="P:protein transport by the Sec complex"/>
    <property type="evidence" value="ECO:0007669"/>
    <property type="project" value="TreeGrafter"/>
</dbReference>
<accession>F8EXK7</accession>
<evidence type="ECO:0000313" key="22">
    <source>
        <dbReference type="Proteomes" id="UP000000503"/>
    </source>
</evidence>
<evidence type="ECO:0000256" key="7">
    <source>
        <dbReference type="ARBA" id="ARBA00022723"/>
    </source>
</evidence>
<keyword evidence="4 15" id="KW-0813">Transport</keyword>
<dbReference type="GO" id="GO:0005829">
    <property type="term" value="C:cytosol"/>
    <property type="evidence" value="ECO:0007669"/>
    <property type="project" value="TreeGrafter"/>
</dbReference>
<feature type="binding site" evidence="15">
    <location>
        <begin position="105"/>
        <end position="109"/>
    </location>
    <ligand>
        <name>ATP</name>
        <dbReference type="ChEBI" id="CHEBI:30616"/>
    </ligand>
</feature>
<dbReference type="NCBIfam" id="TIGR00963">
    <property type="entry name" value="secA"/>
    <property type="match status" value="1"/>
</dbReference>
<dbReference type="CDD" id="cd18803">
    <property type="entry name" value="SF2_C_secA"/>
    <property type="match status" value="1"/>
</dbReference>
<organism evidence="21 22">
    <name type="scientific">Gracilinema caldarium (strain ATCC 51460 / DSM 7334 / H1)</name>
    <name type="common">Treponema caldarium</name>
    <dbReference type="NCBI Taxonomy" id="744872"/>
    <lineage>
        <taxon>Bacteria</taxon>
        <taxon>Pseudomonadati</taxon>
        <taxon>Spirochaetota</taxon>
        <taxon>Spirochaetia</taxon>
        <taxon>Spirochaetales</taxon>
        <taxon>Breznakiellaceae</taxon>
        <taxon>Gracilinema</taxon>
    </lineage>
</organism>
<evidence type="ECO:0000256" key="13">
    <source>
        <dbReference type="ARBA" id="ARBA00023010"/>
    </source>
</evidence>
<comment type="function">
    <text evidence="15">Part of the Sec protein translocase complex. Interacts with the SecYEG preprotein conducting channel. Has a central role in coupling the hydrolysis of ATP to the transfer of proteins into and across the cell membrane, serving as an ATP-driven molecular motor driving the stepwise translocation of polypeptide chains across the membrane.</text>
</comment>
<keyword evidence="10 15" id="KW-0067">ATP-binding</keyword>
<dbReference type="SUPFAM" id="SSF52540">
    <property type="entry name" value="P-loop containing nucleoside triphosphate hydrolases"/>
    <property type="match status" value="2"/>
</dbReference>
<dbReference type="GO" id="GO:0006605">
    <property type="term" value="P:protein targeting"/>
    <property type="evidence" value="ECO:0007669"/>
    <property type="project" value="UniProtKB-UniRule"/>
</dbReference>
<dbReference type="Pfam" id="PF01043">
    <property type="entry name" value="SecA_PP_bind"/>
    <property type="match status" value="1"/>
</dbReference>
<dbReference type="Gene3D" id="3.90.1440.10">
    <property type="entry name" value="SecA, preprotein cross-linking domain"/>
    <property type="match status" value="1"/>
</dbReference>
<dbReference type="InterPro" id="IPR004027">
    <property type="entry name" value="SEC_C_motif"/>
</dbReference>
<feature type="compositionally biased region" description="Low complexity" evidence="17">
    <location>
        <begin position="870"/>
        <end position="880"/>
    </location>
</feature>
<dbReference type="PROSITE" id="PS01312">
    <property type="entry name" value="SECA"/>
    <property type="match status" value="1"/>
</dbReference>
<keyword evidence="12 15" id="KW-1278">Translocase</keyword>
<dbReference type="PANTHER" id="PTHR30612">
    <property type="entry name" value="SECA INNER MEMBRANE COMPONENT OF SEC PROTEIN SECRETION SYSTEM"/>
    <property type="match status" value="1"/>
</dbReference>
<dbReference type="Pfam" id="PF07516">
    <property type="entry name" value="SecA_SW"/>
    <property type="match status" value="1"/>
</dbReference>
<dbReference type="GO" id="GO:0005524">
    <property type="term" value="F:ATP binding"/>
    <property type="evidence" value="ECO:0007669"/>
    <property type="project" value="UniProtKB-UniRule"/>
</dbReference>
<gene>
    <name evidence="15" type="primary">secA</name>
    <name evidence="21" type="ordered locus">Spica_1443</name>
</gene>
<dbReference type="PANTHER" id="PTHR30612:SF0">
    <property type="entry name" value="CHLOROPLAST PROTEIN-TRANSPORTING ATPASE"/>
    <property type="match status" value="1"/>
</dbReference>
<keyword evidence="14 15" id="KW-0472">Membrane</keyword>
<evidence type="ECO:0000256" key="1">
    <source>
        <dbReference type="ARBA" id="ARBA00001947"/>
    </source>
</evidence>
<evidence type="ECO:0000256" key="11">
    <source>
        <dbReference type="ARBA" id="ARBA00022927"/>
    </source>
</evidence>
<dbReference type="RefSeq" id="WP_013968898.1">
    <property type="nucleotide sequence ID" value="NC_015732.1"/>
</dbReference>
<feature type="binding site" evidence="15">
    <location>
        <position position="517"/>
    </location>
    <ligand>
        <name>ATP</name>
        <dbReference type="ChEBI" id="CHEBI:30616"/>
    </ligand>
</feature>
<dbReference type="STRING" id="744872.Spica_1443"/>
<evidence type="ECO:0000259" key="19">
    <source>
        <dbReference type="PROSITE" id="PS51194"/>
    </source>
</evidence>
<dbReference type="InterPro" id="IPR014001">
    <property type="entry name" value="Helicase_ATP-bd"/>
</dbReference>
<dbReference type="NCBIfam" id="NF009538">
    <property type="entry name" value="PRK12904.1"/>
    <property type="match status" value="1"/>
</dbReference>
<reference evidence="22" key="1">
    <citation type="journal article" date="2013" name="Stand. Genomic Sci.">
        <title>Genome sequence of the thermophilic fresh-water bacterium Spirochaeta caldaria type strain (H1(T)), reclassification of Spirochaeta caldaria, Spirochaeta stenostrepta, and Spirochaeta zuelzerae in the genus Treponema as Treponema caldaria comb. nov., Treponema stenostrepta comb. nov., and Treponema zuelzerae comb. nov., and emendation of the genus Treponema.</title>
        <authorList>
            <person name="Abt B."/>
            <person name="Goker M."/>
            <person name="Scheuner C."/>
            <person name="Han C."/>
            <person name="Lu M."/>
            <person name="Misra M."/>
            <person name="Lapidus A."/>
            <person name="Nolan M."/>
            <person name="Lucas S."/>
            <person name="Hammon N."/>
            <person name="Deshpande S."/>
            <person name="Cheng J.F."/>
            <person name="Tapia R."/>
            <person name="Goodwin L.A."/>
            <person name="Pitluck S."/>
            <person name="Liolios K."/>
            <person name="Pagani I."/>
            <person name="Ivanova N."/>
            <person name="Mavromatis K."/>
            <person name="Mikhailova N."/>
            <person name="Huntemann M."/>
            <person name="Pati A."/>
            <person name="Chen A."/>
            <person name="Palaniappan K."/>
            <person name="Land M."/>
            <person name="Hauser L."/>
            <person name="Jeffries C.D."/>
            <person name="Rohde M."/>
            <person name="Spring S."/>
            <person name="Gronow S."/>
            <person name="Detter J.C."/>
            <person name="Bristow J."/>
            <person name="Eisen J.A."/>
            <person name="Markowitz V."/>
            <person name="Hugenholtz P."/>
            <person name="Kyrpides N.C."/>
            <person name="Woyke T."/>
            <person name="Klenk H.P."/>
        </authorList>
    </citation>
    <scope>NUCLEOTIDE SEQUENCE</scope>
    <source>
        <strain evidence="22">ATCC 51460 / DSM 7334 / H1</strain>
    </source>
</reference>
<dbReference type="PROSITE" id="PS51194">
    <property type="entry name" value="HELICASE_CTER"/>
    <property type="match status" value="1"/>
</dbReference>
<dbReference type="KEGG" id="scd:Spica_1443"/>
<feature type="binding site" evidence="15">
    <location>
        <position position="87"/>
    </location>
    <ligand>
        <name>ATP</name>
        <dbReference type="ChEBI" id="CHEBI:30616"/>
    </ligand>
</feature>
<comment type="subcellular location">
    <subcellularLocation>
        <location evidence="15">Cell inner membrane</location>
        <topology evidence="15">Peripheral membrane protein</topology>
        <orientation evidence="15">Cytoplasmic side</orientation>
    </subcellularLocation>
    <subcellularLocation>
        <location evidence="15">Cytoplasm</location>
    </subcellularLocation>
    <subcellularLocation>
        <location evidence="2">Cell membrane</location>
        <topology evidence="2">Peripheral membrane protein</topology>
        <orientation evidence="2">Cytoplasmic side</orientation>
    </subcellularLocation>
    <text evidence="15">Distribution is 50-50.</text>
</comment>
<evidence type="ECO:0000256" key="8">
    <source>
        <dbReference type="ARBA" id="ARBA00022741"/>
    </source>
</evidence>
<dbReference type="GO" id="GO:0005886">
    <property type="term" value="C:plasma membrane"/>
    <property type="evidence" value="ECO:0007669"/>
    <property type="project" value="UniProtKB-SubCell"/>
</dbReference>
<dbReference type="InterPro" id="IPR011116">
    <property type="entry name" value="SecA_Wing/Scaffold"/>
</dbReference>
<evidence type="ECO:0000256" key="5">
    <source>
        <dbReference type="ARBA" id="ARBA00022475"/>
    </source>
</evidence>
<dbReference type="InterPro" id="IPR020937">
    <property type="entry name" value="SecA_CS"/>
</dbReference>
<dbReference type="GO" id="GO:0031522">
    <property type="term" value="C:cell envelope Sec protein transport complex"/>
    <property type="evidence" value="ECO:0007669"/>
    <property type="project" value="UniProtKB-ARBA"/>
</dbReference>
<dbReference type="HAMAP" id="MF_01382">
    <property type="entry name" value="SecA"/>
    <property type="match status" value="1"/>
</dbReference>
<keyword evidence="9" id="KW-0862">Zinc</keyword>
<evidence type="ECO:0000256" key="9">
    <source>
        <dbReference type="ARBA" id="ARBA00022833"/>
    </source>
</evidence>
<feature type="domain" description="Helicase C-terminal" evidence="19">
    <location>
        <begin position="442"/>
        <end position="646"/>
    </location>
</feature>
<dbReference type="InterPro" id="IPR044722">
    <property type="entry name" value="SecA_SF2_C"/>
</dbReference>
<evidence type="ECO:0000256" key="10">
    <source>
        <dbReference type="ARBA" id="ARBA00022840"/>
    </source>
</evidence>
<keyword evidence="5 15" id="KW-1003">Cell membrane</keyword>
<dbReference type="EMBL" id="CP002868">
    <property type="protein sequence ID" value="AEJ19588.1"/>
    <property type="molecule type" value="Genomic_DNA"/>
</dbReference>
<dbReference type="InterPro" id="IPR014018">
    <property type="entry name" value="SecA_motor_DEAD"/>
</dbReference>
<dbReference type="InterPro" id="IPR011130">
    <property type="entry name" value="SecA_preprotein_X-link_dom"/>
</dbReference>
<dbReference type="SUPFAM" id="SSF81886">
    <property type="entry name" value="Helical scaffold and wing domains of SecA"/>
    <property type="match status" value="1"/>
</dbReference>
<dbReference type="Pfam" id="PF02810">
    <property type="entry name" value="SEC-C"/>
    <property type="match status" value="1"/>
</dbReference>
<dbReference type="eggNOG" id="COG0653">
    <property type="taxonomic scope" value="Bacteria"/>
</dbReference>
<dbReference type="InterPro" id="IPR001650">
    <property type="entry name" value="Helicase_C-like"/>
</dbReference>
<dbReference type="Proteomes" id="UP000000503">
    <property type="component" value="Chromosome"/>
</dbReference>